<evidence type="ECO:0000313" key="21">
    <source>
        <dbReference type="EMBL" id="KAF1808772.1"/>
    </source>
</evidence>
<dbReference type="SMART" id="SM01407">
    <property type="entry name" value="NAC"/>
    <property type="match status" value="1"/>
</dbReference>
<sequence length="364" mass="40445">MSSSRIEELPDEPEKKIAEVEDASDSSDSEPEVEEGEASIPAGSAVTIHSRNEKKARKAISKLGLKHVEGITRVTLRRPKNILFVINNPDVYKSPSSNTWIIFGEAKIEDLNSQAQAAAAQQLSQAADADPHAGHDHGDKKIEAGEAKKEEEEDDGEEVDESGLETKDIELVMQQANVSRKKAVSALKENDNDIRSATLKLDWTRLGTQLGLRGNTANALASFKKRNDDARRKVQMLSELPQSVDFAHFRSSLKNTAVVDEIERRFKDFKPATYDVQRQLKAIDAFEAQAVKSAEETKTVVDAELKDLEKTLRNIEEARPFDDLTVEEVAAARPDIDKRTEQLVSKGQWQVPGYKEKFGDLALL</sequence>
<dbReference type="InterPro" id="IPR016641">
    <property type="entry name" value="EGD2/NACA0like"/>
</dbReference>
<keyword evidence="11" id="KW-0999">Mitochondrion inner membrane</keyword>
<dbReference type="GO" id="GO:0005743">
    <property type="term" value="C:mitochondrial inner membrane"/>
    <property type="evidence" value="ECO:0007669"/>
    <property type="project" value="UniProtKB-SubCell"/>
</dbReference>
<dbReference type="Pfam" id="PF01849">
    <property type="entry name" value="NAC"/>
    <property type="match status" value="1"/>
</dbReference>
<dbReference type="InterPro" id="IPR036228">
    <property type="entry name" value="ATP_synth_F0_dsu_sf_mt"/>
</dbReference>
<evidence type="ECO:0000256" key="16">
    <source>
        <dbReference type="ARBA" id="ARBA00023310"/>
    </source>
</evidence>
<feature type="compositionally biased region" description="Low complexity" evidence="19">
    <location>
        <begin position="119"/>
        <end position="128"/>
    </location>
</feature>
<reference evidence="21 23" key="1">
    <citation type="submission" date="2020-01" db="EMBL/GenBank/DDBJ databases">
        <authorList>
            <consortium name="DOE Joint Genome Institute"/>
            <person name="Haridas S."/>
            <person name="Albert R."/>
            <person name="Binder M."/>
            <person name="Bloem J."/>
            <person name="Labutti K."/>
            <person name="Salamov A."/>
            <person name="Andreopoulos B."/>
            <person name="Baker S.E."/>
            <person name="Barry K."/>
            <person name="Bills G."/>
            <person name="Bluhm B.H."/>
            <person name="Cannon C."/>
            <person name="Castanera R."/>
            <person name="Culley D.E."/>
            <person name="Daum C."/>
            <person name="Ezra D."/>
            <person name="Gonzalez J.B."/>
            <person name="Henrissat B."/>
            <person name="Kuo A."/>
            <person name="Liang C."/>
            <person name="Lipzen A."/>
            <person name="Lutzoni F."/>
            <person name="Magnuson J."/>
            <person name="Mondo S."/>
            <person name="Nolan M."/>
            <person name="Ohm R."/>
            <person name="Pangilinan J."/>
            <person name="Park H.-J."/>
            <person name="Ramirez L."/>
            <person name="Alfaro M."/>
            <person name="Sun H."/>
            <person name="Tritt A."/>
            <person name="Yoshinaga Y."/>
            <person name="Zwiers L.-H."/>
            <person name="Turgeon B.G."/>
            <person name="Goodwin S.B."/>
            <person name="Spatafora J.W."/>
            <person name="Crous P.W."/>
            <person name="Grigoriev I.V."/>
        </authorList>
    </citation>
    <scope>NUCLEOTIDE SEQUENCE</scope>
    <source>
        <strain evidence="21 23">CBS 781.70</strain>
    </source>
</reference>
<dbReference type="PROSITE" id="PS51151">
    <property type="entry name" value="NAC_AB"/>
    <property type="match status" value="1"/>
</dbReference>
<dbReference type="GO" id="GO:0015031">
    <property type="term" value="P:protein transport"/>
    <property type="evidence" value="ECO:0007669"/>
    <property type="project" value="UniProtKB-KW"/>
</dbReference>
<keyword evidence="18" id="KW-0175">Coiled coil</keyword>
<evidence type="ECO:0000256" key="12">
    <source>
        <dbReference type="ARBA" id="ARBA00022927"/>
    </source>
</evidence>
<keyword evidence="14" id="KW-0496">Mitochondrion</keyword>
<evidence type="ECO:0000256" key="4">
    <source>
        <dbReference type="ARBA" id="ARBA00006842"/>
    </source>
</evidence>
<reference evidence="23" key="3">
    <citation type="submission" date="2025-04" db="UniProtKB">
        <authorList>
            <consortium name="RefSeq"/>
        </authorList>
    </citation>
    <scope>IDENTIFICATION</scope>
    <source>
        <strain evidence="23">CBS 781.70</strain>
    </source>
</reference>
<feature type="region of interest" description="Disordered" evidence="19">
    <location>
        <begin position="119"/>
        <end position="167"/>
    </location>
</feature>
<evidence type="ECO:0000313" key="22">
    <source>
        <dbReference type="Proteomes" id="UP000504638"/>
    </source>
</evidence>
<feature type="region of interest" description="Disordered" evidence="19">
    <location>
        <begin position="1"/>
        <end position="53"/>
    </location>
</feature>
<dbReference type="Proteomes" id="UP000504638">
    <property type="component" value="Unplaced"/>
</dbReference>
<dbReference type="Gene3D" id="2.20.70.30">
    <property type="entry name" value="Nascent polypeptide-associated complex domain"/>
    <property type="match status" value="1"/>
</dbReference>
<dbReference type="CDD" id="cd14358">
    <property type="entry name" value="UBA_NAC_euk"/>
    <property type="match status" value="1"/>
</dbReference>
<dbReference type="SUPFAM" id="SSF161065">
    <property type="entry name" value="ATP synthase D chain-like"/>
    <property type="match status" value="1"/>
</dbReference>
<name>A0A6G1FSW3_9PEZI</name>
<evidence type="ECO:0000256" key="2">
    <source>
        <dbReference type="ARBA" id="ARBA00004273"/>
    </source>
</evidence>
<dbReference type="AlphaFoldDB" id="A0A6G1FSW3"/>
<evidence type="ECO:0000256" key="8">
    <source>
        <dbReference type="ARBA" id="ARBA00022448"/>
    </source>
</evidence>
<dbReference type="Gene3D" id="6.10.280.70">
    <property type="match status" value="1"/>
</dbReference>
<reference evidence="23" key="2">
    <citation type="submission" date="2020-04" db="EMBL/GenBank/DDBJ databases">
        <authorList>
            <consortium name="NCBI Genome Project"/>
        </authorList>
    </citation>
    <scope>NUCLEOTIDE SEQUENCE</scope>
    <source>
        <strain evidence="23">CBS 781.70</strain>
    </source>
</reference>
<dbReference type="GO" id="GO:0015078">
    <property type="term" value="F:proton transmembrane transporter activity"/>
    <property type="evidence" value="ECO:0007669"/>
    <property type="project" value="InterPro"/>
</dbReference>
<evidence type="ECO:0000256" key="14">
    <source>
        <dbReference type="ARBA" id="ARBA00023128"/>
    </source>
</evidence>
<dbReference type="InterPro" id="IPR008689">
    <property type="entry name" value="ATP_synth_F0_dsu_mt"/>
</dbReference>
<keyword evidence="22" id="KW-1185">Reference proteome</keyword>
<keyword evidence="13" id="KW-0406">Ion transport</keyword>
<accession>A0A6G1FSW3</accession>
<dbReference type="PANTHER" id="PTHR21713">
    <property type="entry name" value="NASCENT POLYPEPTIDE ASSOCIATED COMPLEX ALPHA SUBUNIT-RELATED"/>
    <property type="match status" value="1"/>
</dbReference>
<evidence type="ECO:0000256" key="13">
    <source>
        <dbReference type="ARBA" id="ARBA00023065"/>
    </source>
</evidence>
<evidence type="ECO:0000256" key="17">
    <source>
        <dbReference type="ARBA" id="ARBA00030300"/>
    </source>
</evidence>
<evidence type="ECO:0000256" key="18">
    <source>
        <dbReference type="SAM" id="Coils"/>
    </source>
</evidence>
<keyword evidence="15" id="KW-0472">Membrane</keyword>
<evidence type="ECO:0000259" key="20">
    <source>
        <dbReference type="PROSITE" id="PS51151"/>
    </source>
</evidence>
<evidence type="ECO:0000313" key="23">
    <source>
        <dbReference type="RefSeq" id="XP_033530403.1"/>
    </source>
</evidence>
<feature type="compositionally biased region" description="Acidic residues" evidence="19">
    <location>
        <begin position="151"/>
        <end position="163"/>
    </location>
</feature>
<keyword evidence="9" id="KW-0138">CF(0)</keyword>
<dbReference type="GeneID" id="54421415"/>
<dbReference type="GO" id="GO:0005634">
    <property type="term" value="C:nucleus"/>
    <property type="evidence" value="ECO:0007669"/>
    <property type="project" value="UniProtKB-SubCell"/>
</dbReference>
<evidence type="ECO:0000256" key="1">
    <source>
        <dbReference type="ARBA" id="ARBA00004123"/>
    </source>
</evidence>
<dbReference type="EMBL" id="ML975179">
    <property type="protein sequence ID" value="KAF1808772.1"/>
    <property type="molecule type" value="Genomic_DNA"/>
</dbReference>
<dbReference type="RefSeq" id="XP_033530403.1">
    <property type="nucleotide sequence ID" value="XM_033680845.1"/>
</dbReference>
<keyword evidence="12" id="KW-0653">Protein transport</keyword>
<comment type="similarity">
    <text evidence="4">Belongs to the ATPase d subunit family.</text>
</comment>
<feature type="compositionally biased region" description="Basic and acidic residues" evidence="19">
    <location>
        <begin position="129"/>
        <end position="150"/>
    </location>
</feature>
<dbReference type="InterPro" id="IPR038187">
    <property type="entry name" value="NAC_A/B_dom_sf"/>
</dbReference>
<dbReference type="GO" id="GO:0005854">
    <property type="term" value="C:nascent polypeptide-associated complex"/>
    <property type="evidence" value="ECO:0007669"/>
    <property type="project" value="InterPro"/>
</dbReference>
<organism evidence="21">
    <name type="scientific">Eremomyces bilateralis CBS 781.70</name>
    <dbReference type="NCBI Taxonomy" id="1392243"/>
    <lineage>
        <taxon>Eukaryota</taxon>
        <taxon>Fungi</taxon>
        <taxon>Dikarya</taxon>
        <taxon>Ascomycota</taxon>
        <taxon>Pezizomycotina</taxon>
        <taxon>Dothideomycetes</taxon>
        <taxon>Dothideomycetes incertae sedis</taxon>
        <taxon>Eremomycetales</taxon>
        <taxon>Eremomycetaceae</taxon>
        <taxon>Eremomyces</taxon>
    </lineage>
</organism>
<dbReference type="Pfam" id="PF19026">
    <property type="entry name" value="UBA_HYPK"/>
    <property type="match status" value="1"/>
</dbReference>
<dbReference type="InterPro" id="IPR044034">
    <property type="entry name" value="NAC-like_UBA"/>
</dbReference>
<feature type="domain" description="NAC-A/B" evidence="20">
    <location>
        <begin position="50"/>
        <end position="115"/>
    </location>
</feature>
<evidence type="ECO:0000256" key="5">
    <source>
        <dbReference type="ARBA" id="ARBA00009882"/>
    </source>
</evidence>
<evidence type="ECO:0000256" key="3">
    <source>
        <dbReference type="ARBA" id="ARBA00004496"/>
    </source>
</evidence>
<keyword evidence="16" id="KW-0066">ATP synthesis</keyword>
<dbReference type="InterPro" id="IPR002715">
    <property type="entry name" value="Nas_poly-pep-assoc_cplx_dom"/>
</dbReference>
<dbReference type="CDD" id="cd22054">
    <property type="entry name" value="NAC_NACA"/>
    <property type="match status" value="1"/>
</dbReference>
<keyword evidence="10" id="KW-0375">Hydrogen ion transport</keyword>
<dbReference type="Pfam" id="PF05873">
    <property type="entry name" value="Mt_ATP-synt_D"/>
    <property type="match status" value="1"/>
</dbReference>
<evidence type="ECO:0000256" key="10">
    <source>
        <dbReference type="ARBA" id="ARBA00022781"/>
    </source>
</evidence>
<evidence type="ECO:0000256" key="15">
    <source>
        <dbReference type="ARBA" id="ARBA00023136"/>
    </source>
</evidence>
<protein>
    <recommendedName>
        <fullName evidence="7">ATP synthase subunit d, mitochondrial</fullName>
    </recommendedName>
    <alternativeName>
        <fullName evidence="17">Alpha-NAC</fullName>
    </alternativeName>
    <alternativeName>
        <fullName evidence="6">Nascent polypeptide-associated complex subunit alpha</fullName>
    </alternativeName>
</protein>
<evidence type="ECO:0000256" key="9">
    <source>
        <dbReference type="ARBA" id="ARBA00022547"/>
    </source>
</evidence>
<evidence type="ECO:0000256" key="7">
    <source>
        <dbReference type="ARBA" id="ARBA00021688"/>
    </source>
</evidence>
<feature type="compositionally biased region" description="Acidic residues" evidence="19">
    <location>
        <begin position="20"/>
        <end position="37"/>
    </location>
</feature>
<proteinExistence type="inferred from homology"/>
<dbReference type="OrthoDB" id="35799at2759"/>
<dbReference type="GO" id="GO:0045259">
    <property type="term" value="C:proton-transporting ATP synthase complex"/>
    <property type="evidence" value="ECO:0007669"/>
    <property type="project" value="UniProtKB-KW"/>
</dbReference>
<evidence type="ECO:0000256" key="6">
    <source>
        <dbReference type="ARBA" id="ARBA00014437"/>
    </source>
</evidence>
<evidence type="ECO:0000256" key="19">
    <source>
        <dbReference type="SAM" id="MobiDB-lite"/>
    </source>
</evidence>
<comment type="subcellular location">
    <subcellularLocation>
        <location evidence="3">Cytoplasm</location>
    </subcellularLocation>
    <subcellularLocation>
        <location evidence="2">Mitochondrion inner membrane</location>
    </subcellularLocation>
    <subcellularLocation>
        <location evidence="1">Nucleus</location>
    </subcellularLocation>
</comment>
<gene>
    <name evidence="21 23" type="ORF">P152DRAFT_468797</name>
</gene>
<dbReference type="Gene3D" id="1.10.8.10">
    <property type="entry name" value="DNA helicase RuvA subunit, C-terminal domain"/>
    <property type="match status" value="1"/>
</dbReference>
<dbReference type="GO" id="GO:0015986">
    <property type="term" value="P:proton motive force-driven ATP synthesis"/>
    <property type="evidence" value="ECO:0007669"/>
    <property type="project" value="InterPro"/>
</dbReference>
<keyword evidence="8" id="KW-0813">Transport</keyword>
<feature type="coiled-coil region" evidence="18">
    <location>
        <begin position="291"/>
        <end position="318"/>
    </location>
</feature>
<evidence type="ECO:0000256" key="11">
    <source>
        <dbReference type="ARBA" id="ARBA00022792"/>
    </source>
</evidence>
<feature type="compositionally biased region" description="Basic and acidic residues" evidence="19">
    <location>
        <begin position="1"/>
        <end position="19"/>
    </location>
</feature>
<comment type="similarity">
    <text evidence="5">Belongs to the NAC-alpha family.</text>
</comment>
<dbReference type="FunFam" id="2.20.70.30:FF:000002">
    <property type="entry name" value="Nascent polypeptide-associated complex (NAC), alpha subunit"/>
    <property type="match status" value="1"/>
</dbReference>